<dbReference type="Proteomes" id="UP000078561">
    <property type="component" value="Unassembled WGS sequence"/>
</dbReference>
<keyword evidence="7" id="KW-1185">Reference proteome</keyword>
<dbReference type="InterPro" id="IPR046869">
    <property type="entry name" value="SLM1/RGC1-like_PH"/>
</dbReference>
<gene>
    <name evidence="6" type="primary">ABSGL_14751.1 scaffold 14966</name>
</gene>
<evidence type="ECO:0000313" key="7">
    <source>
        <dbReference type="Proteomes" id="UP000078561"/>
    </source>
</evidence>
<feature type="compositionally biased region" description="Low complexity" evidence="3">
    <location>
        <begin position="621"/>
        <end position="639"/>
    </location>
</feature>
<feature type="region of interest" description="Disordered" evidence="3">
    <location>
        <begin position="684"/>
        <end position="736"/>
    </location>
</feature>
<evidence type="ECO:0000259" key="5">
    <source>
        <dbReference type="Pfam" id="PF20400"/>
    </source>
</evidence>
<protein>
    <recommendedName>
        <fullName evidence="8">PH domain-containing protein</fullName>
    </recommendedName>
</protein>
<dbReference type="PANTHER" id="PTHR31941:SF1">
    <property type="entry name" value="CYTOSKELETAL SIGNALING PROTEIN SLM1"/>
    <property type="match status" value="1"/>
</dbReference>
<accession>A0A163K710</accession>
<keyword evidence="2" id="KW-0175">Coiled coil</keyword>
<evidence type="ECO:0008006" key="8">
    <source>
        <dbReference type="Google" id="ProtNLM"/>
    </source>
</evidence>
<dbReference type="InterPro" id="IPR046868">
    <property type="entry name" value="BAR_4"/>
</dbReference>
<dbReference type="Gene3D" id="2.30.29.30">
    <property type="entry name" value="Pleckstrin-homology domain (PH domain)/Phosphotyrosine-binding domain (PTB)"/>
    <property type="match status" value="1"/>
</dbReference>
<feature type="coiled-coil region" evidence="2">
    <location>
        <begin position="342"/>
        <end position="369"/>
    </location>
</feature>
<dbReference type="STRING" id="4829.A0A163K710"/>
<proteinExistence type="predicted"/>
<dbReference type="OrthoDB" id="5598057at2759"/>
<feature type="region of interest" description="Disordered" evidence="3">
    <location>
        <begin position="525"/>
        <end position="551"/>
    </location>
</feature>
<feature type="region of interest" description="Disordered" evidence="3">
    <location>
        <begin position="620"/>
        <end position="670"/>
    </location>
</feature>
<evidence type="ECO:0000256" key="2">
    <source>
        <dbReference type="SAM" id="Coils"/>
    </source>
</evidence>
<evidence type="ECO:0000256" key="3">
    <source>
        <dbReference type="SAM" id="MobiDB-lite"/>
    </source>
</evidence>
<dbReference type="InterPro" id="IPR027267">
    <property type="entry name" value="AH/BAR_dom_sf"/>
</dbReference>
<dbReference type="SUPFAM" id="SSF50729">
    <property type="entry name" value="PH domain-like"/>
    <property type="match status" value="1"/>
</dbReference>
<dbReference type="PANTHER" id="PTHR31941">
    <property type="entry name" value="CYTOSKELETAL SIGNALING PROTEIN SLM1"/>
    <property type="match status" value="1"/>
</dbReference>
<evidence type="ECO:0000256" key="1">
    <source>
        <dbReference type="ARBA" id="ARBA00022553"/>
    </source>
</evidence>
<dbReference type="Pfam" id="PF20400">
    <property type="entry name" value="BAR_4"/>
    <property type="match status" value="1"/>
</dbReference>
<feature type="region of interest" description="Disordered" evidence="3">
    <location>
        <begin position="184"/>
        <end position="213"/>
    </location>
</feature>
<evidence type="ECO:0000259" key="4">
    <source>
        <dbReference type="Pfam" id="PF20399"/>
    </source>
</evidence>
<sequence length="736" mass="82567">MNSNSNKISHSTSSVRNLIPSLSTFNLPPSTTMSPCIDTISDLYSPCSSGNTTTADARHDFEPSKPVYEAPPPNFACDLQTTYPTTLDQYRSDDLQQQHGIQPVKLLMERLEAWQYVTKCLYDHFEALALVESSIVKSYQKLEGTLEFEQHPTNDINGGTNHSGVSHGGGGSTKGSVIINSSKETHQHPHTNNSSSIRDYRNGIKAGGRKKSTPHALSYSTIHYHFAKNGGIRQVCDAWQMYHLKSAKDHTDFASFIRAQGLPLLANIKNELKYIVRSVRSDDRLSLTQLSKLKEEAAKRLTRLDQQLTFFDHHPDHGDTKEDPWLINTRVIKQMIKVYQQENKMHETVIRLQREIMALEKQLMEDLRQFCQQLYNLRESSWLGVDRGLQAIIRTFDNVANDADWMAFVDQCKNQLVSEDASYRHPDKLHYPNHSHSLVQPLFAARMERKSSVLQNWHEYIYVLTPAGFLHEYRNQKSYPSYPTSTVFVPEYNISTLSTNRHHDLVFQLQPYALAPTFPRLTSTHSISGGKHSSSNTTSLRRHSTQFRRGSTRKSNITLRAKCAQDMQIWLEHLTVCSHRYRPAILSYRHSSSVGDLISSAGTFSPTLVNQDIASPRWLLSPAPTSRTTASTTFNNSTSMVTGLDLPPISETPLDEPVDQKTPPPEASSGLSVLADFLSFASKQLATDQQPVDGGSDAPTSQPPPSEEPPIVDSAQEDEPTSSILTGVKYPPSESS</sequence>
<dbReference type="EMBL" id="LT554985">
    <property type="protein sequence ID" value="SAM09077.1"/>
    <property type="molecule type" value="Genomic_DNA"/>
</dbReference>
<dbReference type="InParanoid" id="A0A163K710"/>
<dbReference type="Gene3D" id="1.20.1270.60">
    <property type="entry name" value="Arfaptin homology (AH) domain/BAR domain"/>
    <property type="match status" value="1"/>
</dbReference>
<feature type="domain" description="SLM1/RGC1-like BAR-like" evidence="5">
    <location>
        <begin position="229"/>
        <end position="410"/>
    </location>
</feature>
<dbReference type="AlphaFoldDB" id="A0A163K710"/>
<name>A0A163K710_ABSGL</name>
<keyword evidence="1" id="KW-0597">Phosphoprotein</keyword>
<dbReference type="OMA" id="WHEYIYV"/>
<feature type="compositionally biased region" description="Basic residues" evidence="3">
    <location>
        <begin position="540"/>
        <end position="551"/>
    </location>
</feature>
<dbReference type="InterPro" id="IPR011993">
    <property type="entry name" value="PH-like_dom_sf"/>
</dbReference>
<organism evidence="6">
    <name type="scientific">Absidia glauca</name>
    <name type="common">Pin mould</name>
    <dbReference type="NCBI Taxonomy" id="4829"/>
    <lineage>
        <taxon>Eukaryota</taxon>
        <taxon>Fungi</taxon>
        <taxon>Fungi incertae sedis</taxon>
        <taxon>Mucoromycota</taxon>
        <taxon>Mucoromycotina</taxon>
        <taxon>Mucoromycetes</taxon>
        <taxon>Mucorales</taxon>
        <taxon>Cunninghamellaceae</taxon>
        <taxon>Absidia</taxon>
    </lineage>
</organism>
<evidence type="ECO:0000313" key="6">
    <source>
        <dbReference type="EMBL" id="SAM09077.1"/>
    </source>
</evidence>
<feature type="domain" description="SLM1/RGC1-like PH" evidence="4">
    <location>
        <begin position="431"/>
        <end position="509"/>
    </location>
</feature>
<feature type="compositionally biased region" description="Polar residues" evidence="3">
    <location>
        <begin position="525"/>
        <end position="539"/>
    </location>
</feature>
<dbReference type="Pfam" id="PF20399">
    <property type="entry name" value="PH_20"/>
    <property type="match status" value="1"/>
</dbReference>
<reference evidence="6" key="1">
    <citation type="submission" date="2016-04" db="EMBL/GenBank/DDBJ databases">
        <authorList>
            <person name="Evans L.H."/>
            <person name="Alamgir A."/>
            <person name="Owens N."/>
            <person name="Weber N.D."/>
            <person name="Virtaneva K."/>
            <person name="Barbian K."/>
            <person name="Babar A."/>
            <person name="Rosenke K."/>
        </authorList>
    </citation>
    <scope>NUCLEOTIDE SEQUENCE [LARGE SCALE GENOMIC DNA]</scope>
    <source>
        <strain evidence="6">CBS 101.48</strain>
    </source>
</reference>